<dbReference type="RefSeq" id="WP_160893371.1">
    <property type="nucleotide sequence ID" value="NZ_WUMU01000006.1"/>
</dbReference>
<dbReference type="EMBL" id="WUMU01000006">
    <property type="protein sequence ID" value="MXN17737.1"/>
    <property type="molecule type" value="Genomic_DNA"/>
</dbReference>
<dbReference type="InterPro" id="IPR039424">
    <property type="entry name" value="SBP_5"/>
</dbReference>
<sequence>MVDITRKQFLRGSAALLASTVLPAQKLLAAEPETLVIAAADTPQTLDADMANQLESWDGGHNLNECLFSYAYKAPVDGVAAWDISELQNVQPWLAQDFSISKDGQAITIRLRDGVTSAAGSTLGTADIDFMFKVLTAKGSGARPFVPIIGNFDPLSGIEIKDDKTFVIHTSQPSPLLLPALTLWLANVPDAAAITPHITDSDPTGSAFMSRNGSGYGSYALEELKQGQQAVYAARDDYWAGAPAVKRIISRAVPDPSSRFALLQQGAVQVAAGLRPRELTQVRRSANFQGNQMMFMTLNTARKPLDNVDVRRALSYATPYEAILQSVYLGTAKRAYGPMPDIYPSHVGKEATPYDYDIKKAQQLLDQAGTGGFPIEICYSASTPNVDQIVLMLQAAWRQIGLKPTLVKLDASTFSTRKYQGTMDCWLDLDQANVADMGYVSALYFASSGFANYGKYRNAEVDALTSEMNATFDLEKRDANARRLQEIVIDEAAWIPLAQPGVHWGLSGAVDHVGWDTDNGLTYREIG</sequence>
<dbReference type="SUPFAM" id="SSF53850">
    <property type="entry name" value="Periplasmic binding protein-like II"/>
    <property type="match status" value="1"/>
</dbReference>
<evidence type="ECO:0000313" key="7">
    <source>
        <dbReference type="Proteomes" id="UP000477911"/>
    </source>
</evidence>
<evidence type="ECO:0000256" key="2">
    <source>
        <dbReference type="ARBA" id="ARBA00005695"/>
    </source>
</evidence>
<comment type="caution">
    <text evidence="6">The sequence shown here is derived from an EMBL/GenBank/DDBJ whole genome shotgun (WGS) entry which is preliminary data.</text>
</comment>
<comment type="subcellular location">
    <subcellularLocation>
        <location evidence="1">Periplasm</location>
    </subcellularLocation>
</comment>
<dbReference type="GO" id="GO:1904680">
    <property type="term" value="F:peptide transmembrane transporter activity"/>
    <property type="evidence" value="ECO:0007669"/>
    <property type="project" value="TreeGrafter"/>
</dbReference>
<evidence type="ECO:0000259" key="5">
    <source>
        <dbReference type="Pfam" id="PF00496"/>
    </source>
</evidence>
<name>A0A6L7G2R1_9RHOB</name>
<keyword evidence="7" id="KW-1185">Reference proteome</keyword>
<reference evidence="6 7" key="1">
    <citation type="submission" date="2019-12" db="EMBL/GenBank/DDBJ databases">
        <authorList>
            <person name="Li M."/>
        </authorList>
    </citation>
    <scope>NUCLEOTIDE SEQUENCE [LARGE SCALE GENOMIC DNA]</scope>
    <source>
        <strain evidence="6 7">GBMRC 2024</strain>
    </source>
</reference>
<dbReference type="PANTHER" id="PTHR30290">
    <property type="entry name" value="PERIPLASMIC BINDING COMPONENT OF ABC TRANSPORTER"/>
    <property type="match status" value="1"/>
</dbReference>
<evidence type="ECO:0000256" key="1">
    <source>
        <dbReference type="ARBA" id="ARBA00004418"/>
    </source>
</evidence>
<dbReference type="GO" id="GO:0015833">
    <property type="term" value="P:peptide transport"/>
    <property type="evidence" value="ECO:0007669"/>
    <property type="project" value="TreeGrafter"/>
</dbReference>
<proteinExistence type="inferred from homology"/>
<dbReference type="Gene3D" id="3.10.105.10">
    <property type="entry name" value="Dipeptide-binding Protein, Domain 3"/>
    <property type="match status" value="1"/>
</dbReference>
<evidence type="ECO:0000313" key="6">
    <source>
        <dbReference type="EMBL" id="MXN17737.1"/>
    </source>
</evidence>
<dbReference type="InterPro" id="IPR006311">
    <property type="entry name" value="TAT_signal"/>
</dbReference>
<dbReference type="PROSITE" id="PS51318">
    <property type="entry name" value="TAT"/>
    <property type="match status" value="1"/>
</dbReference>
<comment type="similarity">
    <text evidence="2">Belongs to the bacterial solute-binding protein 5 family.</text>
</comment>
<gene>
    <name evidence="6" type="ORF">GR170_07825</name>
</gene>
<feature type="domain" description="Solute-binding protein family 5" evidence="5">
    <location>
        <begin position="89"/>
        <end position="450"/>
    </location>
</feature>
<dbReference type="GO" id="GO:0030313">
    <property type="term" value="C:cell envelope"/>
    <property type="evidence" value="ECO:0007669"/>
    <property type="project" value="UniProtKB-SubCell"/>
</dbReference>
<dbReference type="Proteomes" id="UP000477911">
    <property type="component" value="Unassembled WGS sequence"/>
</dbReference>
<dbReference type="PANTHER" id="PTHR30290:SF10">
    <property type="entry name" value="PERIPLASMIC OLIGOPEPTIDE-BINDING PROTEIN-RELATED"/>
    <property type="match status" value="1"/>
</dbReference>
<evidence type="ECO:0000256" key="4">
    <source>
        <dbReference type="ARBA" id="ARBA00022729"/>
    </source>
</evidence>
<organism evidence="6 7">
    <name type="scientific">Pseudooceanicola albus</name>
    <dbReference type="NCBI Taxonomy" id="2692189"/>
    <lineage>
        <taxon>Bacteria</taxon>
        <taxon>Pseudomonadati</taxon>
        <taxon>Pseudomonadota</taxon>
        <taxon>Alphaproteobacteria</taxon>
        <taxon>Rhodobacterales</taxon>
        <taxon>Paracoccaceae</taxon>
        <taxon>Pseudooceanicola</taxon>
    </lineage>
</organism>
<dbReference type="Gene3D" id="3.90.76.10">
    <property type="entry name" value="Dipeptide-binding Protein, Domain 1"/>
    <property type="match status" value="1"/>
</dbReference>
<evidence type="ECO:0000256" key="3">
    <source>
        <dbReference type="ARBA" id="ARBA00022448"/>
    </source>
</evidence>
<dbReference type="Pfam" id="PF00496">
    <property type="entry name" value="SBP_bac_5"/>
    <property type="match status" value="1"/>
</dbReference>
<dbReference type="AlphaFoldDB" id="A0A6L7G2R1"/>
<dbReference type="InterPro" id="IPR000914">
    <property type="entry name" value="SBP_5_dom"/>
</dbReference>
<protein>
    <recommendedName>
        <fullName evidence="5">Solute-binding protein family 5 domain-containing protein</fullName>
    </recommendedName>
</protein>
<dbReference type="Gene3D" id="3.40.190.10">
    <property type="entry name" value="Periplasmic binding protein-like II"/>
    <property type="match status" value="1"/>
</dbReference>
<accession>A0A6L7G2R1</accession>
<keyword evidence="4" id="KW-0732">Signal</keyword>
<keyword evidence="3" id="KW-0813">Transport</keyword>
<dbReference type="CDD" id="cd08512">
    <property type="entry name" value="PBP2_NikA_DppA_OppA_like_7"/>
    <property type="match status" value="1"/>
</dbReference>